<dbReference type="Pfam" id="PF02086">
    <property type="entry name" value="MethyltransfD12"/>
    <property type="match status" value="1"/>
</dbReference>
<dbReference type="EC" id="2.1.1.72" evidence="1"/>
<evidence type="ECO:0000313" key="6">
    <source>
        <dbReference type="EMBL" id="RHA88077.1"/>
    </source>
</evidence>
<protein>
    <recommendedName>
        <fullName evidence="1">site-specific DNA-methyltransferase (adenine-specific)</fullName>
        <ecNumber evidence="1">2.1.1.72</ecNumber>
    </recommendedName>
</protein>
<dbReference type="GO" id="GO:0003676">
    <property type="term" value="F:nucleic acid binding"/>
    <property type="evidence" value="ECO:0007669"/>
    <property type="project" value="InterPro"/>
</dbReference>
<dbReference type="InterPro" id="IPR012327">
    <property type="entry name" value="MeTrfase_D12"/>
</dbReference>
<dbReference type="GO" id="GO:0009007">
    <property type="term" value="F:site-specific DNA-methyltransferase (adenine-specific) activity"/>
    <property type="evidence" value="ECO:0007669"/>
    <property type="project" value="UniProtKB-EC"/>
</dbReference>
<reference evidence="6 7" key="1">
    <citation type="submission" date="2018-08" db="EMBL/GenBank/DDBJ databases">
        <title>A genome reference for cultivated species of the human gut microbiota.</title>
        <authorList>
            <person name="Zou Y."/>
            <person name="Xue W."/>
            <person name="Luo G."/>
        </authorList>
    </citation>
    <scope>NUCLEOTIDE SEQUENCE [LARGE SCALE GENOMIC DNA]</scope>
    <source>
        <strain evidence="6 7">AM42-1AC</strain>
    </source>
</reference>
<dbReference type="Proteomes" id="UP000283492">
    <property type="component" value="Unassembled WGS sequence"/>
</dbReference>
<dbReference type="PROSITE" id="PS00092">
    <property type="entry name" value="N6_MTASE"/>
    <property type="match status" value="1"/>
</dbReference>
<evidence type="ECO:0000256" key="3">
    <source>
        <dbReference type="ARBA" id="ARBA00022679"/>
    </source>
</evidence>
<dbReference type="InterPro" id="IPR029063">
    <property type="entry name" value="SAM-dependent_MTases_sf"/>
</dbReference>
<evidence type="ECO:0000256" key="2">
    <source>
        <dbReference type="ARBA" id="ARBA00022603"/>
    </source>
</evidence>
<sequence>MYRYIGNKTKLLPHIMEKTSQLIGNTGTVVDLMAGTGSVAYEFRRNGYTVIASDVMTYSIHHLKTNLLLEQAPPFDGLVNNNVITGEINRYAEVLTYLNTLTPVRGFFFREFSPEGVPQIGCEPRKYFTSDNACKIDAVREKINEWIQSGWITDLEESLLKHTLIMAVNEVANISGTYGYFLSNFKKNSLNNLCLKEELFSIGNATGHTIIQGYAEDLASSIIADLCYIDPPYMKRQYAANYHILETIARGDFPDAIGKSGLRDWWDQHSKLCTKTRGLQSFEKIIRDINCPRFIISYSEDGLFTIEQLRNCFEQFGTVTIDEIDYNRFKSNDSQLPQKITEYLISIER</sequence>
<evidence type="ECO:0000256" key="1">
    <source>
        <dbReference type="ARBA" id="ARBA00011900"/>
    </source>
</evidence>
<dbReference type="PRINTS" id="PR00505">
    <property type="entry name" value="D12N6MTFRASE"/>
</dbReference>
<dbReference type="GO" id="GO:0009307">
    <property type="term" value="P:DNA restriction-modification system"/>
    <property type="evidence" value="ECO:0007669"/>
    <property type="project" value="InterPro"/>
</dbReference>
<evidence type="ECO:0000256" key="5">
    <source>
        <dbReference type="ARBA" id="ARBA00047942"/>
    </source>
</evidence>
<comment type="caution">
    <text evidence="6">The sequence shown here is derived from an EMBL/GenBank/DDBJ whole genome shotgun (WGS) entry which is preliminary data.</text>
</comment>
<evidence type="ECO:0000256" key="4">
    <source>
        <dbReference type="ARBA" id="ARBA00022691"/>
    </source>
</evidence>
<name>A0A413TST3_9FIRM</name>
<dbReference type="AlphaFoldDB" id="A0A413TST3"/>
<comment type="catalytic activity">
    <reaction evidence="5">
        <text>a 2'-deoxyadenosine in DNA + S-adenosyl-L-methionine = an N(6)-methyl-2'-deoxyadenosine in DNA + S-adenosyl-L-homocysteine + H(+)</text>
        <dbReference type="Rhea" id="RHEA:15197"/>
        <dbReference type="Rhea" id="RHEA-COMP:12418"/>
        <dbReference type="Rhea" id="RHEA-COMP:12419"/>
        <dbReference type="ChEBI" id="CHEBI:15378"/>
        <dbReference type="ChEBI" id="CHEBI:57856"/>
        <dbReference type="ChEBI" id="CHEBI:59789"/>
        <dbReference type="ChEBI" id="CHEBI:90615"/>
        <dbReference type="ChEBI" id="CHEBI:90616"/>
        <dbReference type="EC" id="2.1.1.72"/>
    </reaction>
</comment>
<proteinExistence type="predicted"/>
<keyword evidence="4" id="KW-0949">S-adenosyl-L-methionine</keyword>
<dbReference type="SUPFAM" id="SSF53335">
    <property type="entry name" value="S-adenosyl-L-methionine-dependent methyltransferases"/>
    <property type="match status" value="1"/>
</dbReference>
<keyword evidence="2" id="KW-0489">Methyltransferase</keyword>
<keyword evidence="3" id="KW-0808">Transferase</keyword>
<gene>
    <name evidence="6" type="ORF">DW914_09835</name>
</gene>
<dbReference type="InterPro" id="IPR002052">
    <property type="entry name" value="DNA_methylase_N6_adenine_CS"/>
</dbReference>
<dbReference type="EMBL" id="QSFX01000016">
    <property type="protein sequence ID" value="RHA88077.1"/>
    <property type="molecule type" value="Genomic_DNA"/>
</dbReference>
<dbReference type="RefSeq" id="WP_118581768.1">
    <property type="nucleotide sequence ID" value="NZ_CABJFX010000016.1"/>
</dbReference>
<dbReference type="GO" id="GO:0032259">
    <property type="term" value="P:methylation"/>
    <property type="evidence" value="ECO:0007669"/>
    <property type="project" value="UniProtKB-KW"/>
</dbReference>
<accession>A0A413TST3</accession>
<evidence type="ECO:0000313" key="7">
    <source>
        <dbReference type="Proteomes" id="UP000283492"/>
    </source>
</evidence>
<organism evidence="6 7">
    <name type="scientific">Roseburia inulinivorans</name>
    <dbReference type="NCBI Taxonomy" id="360807"/>
    <lineage>
        <taxon>Bacteria</taxon>
        <taxon>Bacillati</taxon>
        <taxon>Bacillota</taxon>
        <taxon>Clostridia</taxon>
        <taxon>Lachnospirales</taxon>
        <taxon>Lachnospiraceae</taxon>
        <taxon>Roseburia</taxon>
    </lineage>
</organism>